<sequence>MGYYAKAYNEQNLIKIPFENIKPALEALSHTRWNKDTMTEACVAVGFEAEVNAEPGEVHLYGFDNKYSGVDEFLEIIRPYVTPDSVFAFIGEDDALWRWTPAETQYGTVTWA</sequence>
<name>A0A6J7WVA9_9CAUD</name>
<dbReference type="EMBL" id="LR798267">
    <property type="protein sequence ID" value="CAB5219163.1"/>
    <property type="molecule type" value="Genomic_DNA"/>
</dbReference>
<evidence type="ECO:0000313" key="1">
    <source>
        <dbReference type="EMBL" id="CAB5219163.1"/>
    </source>
</evidence>
<protein>
    <submittedName>
        <fullName evidence="1">Uncharacterized protein</fullName>
    </submittedName>
</protein>
<proteinExistence type="predicted"/>
<accession>A0A6J7WVA9</accession>
<reference evidence="1" key="1">
    <citation type="submission" date="2020-05" db="EMBL/GenBank/DDBJ databases">
        <authorList>
            <person name="Chiriac C."/>
            <person name="Salcher M."/>
            <person name="Ghai R."/>
            <person name="Kavagutti S V."/>
        </authorList>
    </citation>
    <scope>NUCLEOTIDE SEQUENCE</scope>
</reference>
<organism evidence="1">
    <name type="scientific">uncultured Caudovirales phage</name>
    <dbReference type="NCBI Taxonomy" id="2100421"/>
    <lineage>
        <taxon>Viruses</taxon>
        <taxon>Duplodnaviria</taxon>
        <taxon>Heunggongvirae</taxon>
        <taxon>Uroviricota</taxon>
        <taxon>Caudoviricetes</taxon>
        <taxon>Peduoviridae</taxon>
        <taxon>Maltschvirus</taxon>
        <taxon>Maltschvirus maltsch</taxon>
    </lineage>
</organism>
<gene>
    <name evidence="1" type="ORF">UFOVP221_33</name>
</gene>